<dbReference type="InterPro" id="IPR036513">
    <property type="entry name" value="STAS_dom_sf"/>
</dbReference>
<dbReference type="SUPFAM" id="SSF52091">
    <property type="entry name" value="SpoIIaa-like"/>
    <property type="match status" value="1"/>
</dbReference>
<dbReference type="InterPro" id="IPR018045">
    <property type="entry name" value="S04_transporter_CS"/>
</dbReference>
<evidence type="ECO:0000256" key="1">
    <source>
        <dbReference type="ARBA" id="ARBA00004141"/>
    </source>
</evidence>
<dbReference type="InterPro" id="IPR002645">
    <property type="entry name" value="STAS_dom"/>
</dbReference>
<feature type="transmembrane region" description="Helical" evidence="5">
    <location>
        <begin position="375"/>
        <end position="397"/>
    </location>
</feature>
<evidence type="ECO:0000256" key="3">
    <source>
        <dbReference type="ARBA" id="ARBA00022989"/>
    </source>
</evidence>
<feature type="transmembrane region" description="Helical" evidence="5">
    <location>
        <begin position="471"/>
        <end position="488"/>
    </location>
</feature>
<dbReference type="PANTHER" id="PTHR11814">
    <property type="entry name" value="SULFATE TRANSPORTER"/>
    <property type="match status" value="1"/>
</dbReference>
<evidence type="ECO:0000256" key="5">
    <source>
        <dbReference type="SAM" id="Phobius"/>
    </source>
</evidence>
<dbReference type="InterPro" id="IPR001902">
    <property type="entry name" value="SLC26A/SulP_fam"/>
</dbReference>
<proteinExistence type="predicted"/>
<keyword evidence="4 5" id="KW-0472">Membrane</keyword>
<comment type="caution">
    <text evidence="7">The sequence shown here is derived from an EMBL/GenBank/DDBJ whole genome shotgun (WGS) entry which is preliminary data.</text>
</comment>
<dbReference type="PROSITE" id="PS01130">
    <property type="entry name" value="SLC26A"/>
    <property type="match status" value="1"/>
</dbReference>
<dbReference type="PROSITE" id="PS50801">
    <property type="entry name" value="STAS"/>
    <property type="match status" value="1"/>
</dbReference>
<evidence type="ECO:0000259" key="6">
    <source>
        <dbReference type="PROSITE" id="PS50801"/>
    </source>
</evidence>
<feature type="transmembrane region" description="Helical" evidence="5">
    <location>
        <begin position="448"/>
        <end position="465"/>
    </location>
</feature>
<dbReference type="InterPro" id="IPR011547">
    <property type="entry name" value="SLC26A/SulP_dom"/>
</dbReference>
<dbReference type="GO" id="GO:0016020">
    <property type="term" value="C:membrane"/>
    <property type="evidence" value="ECO:0007669"/>
    <property type="project" value="UniProtKB-SubCell"/>
</dbReference>
<protein>
    <recommendedName>
        <fullName evidence="6">STAS domain-containing protein</fullName>
    </recommendedName>
</protein>
<feature type="transmembrane region" description="Helical" evidence="5">
    <location>
        <begin position="322"/>
        <end position="342"/>
    </location>
</feature>
<evidence type="ECO:0000313" key="7">
    <source>
        <dbReference type="EMBL" id="CAF0707332.1"/>
    </source>
</evidence>
<accession>A0A813MB23</accession>
<evidence type="ECO:0000256" key="2">
    <source>
        <dbReference type="ARBA" id="ARBA00022692"/>
    </source>
</evidence>
<keyword evidence="8" id="KW-1185">Reference proteome</keyword>
<feature type="transmembrane region" description="Helical" evidence="5">
    <location>
        <begin position="97"/>
        <end position="113"/>
    </location>
</feature>
<feature type="transmembrane region" description="Helical" evidence="5">
    <location>
        <begin position="119"/>
        <end position="143"/>
    </location>
</feature>
<dbReference type="Proteomes" id="UP000663879">
    <property type="component" value="Unassembled WGS sequence"/>
</dbReference>
<name>A0A813MB23_9BILA</name>
<dbReference type="NCBIfam" id="TIGR00815">
    <property type="entry name" value="sulP"/>
    <property type="match status" value="1"/>
</dbReference>
<dbReference type="OrthoDB" id="288203at2759"/>
<dbReference type="CDD" id="cd07042">
    <property type="entry name" value="STAS_SulP_like_sulfate_transporter"/>
    <property type="match status" value="1"/>
</dbReference>
<dbReference type="AlphaFoldDB" id="A0A813MB23"/>
<gene>
    <name evidence="7" type="ORF">OXX778_LOCUS481</name>
</gene>
<dbReference type="EMBL" id="CAJNOC010000024">
    <property type="protein sequence ID" value="CAF0707332.1"/>
    <property type="molecule type" value="Genomic_DNA"/>
</dbReference>
<dbReference type="Gene3D" id="3.30.750.24">
    <property type="entry name" value="STAS domain"/>
    <property type="match status" value="1"/>
</dbReference>
<feature type="transmembrane region" description="Helical" evidence="5">
    <location>
        <begin position="292"/>
        <end position="310"/>
    </location>
</feature>
<reference evidence="7" key="1">
    <citation type="submission" date="2021-02" db="EMBL/GenBank/DDBJ databases">
        <authorList>
            <person name="Nowell W R."/>
        </authorList>
    </citation>
    <scope>NUCLEOTIDE SEQUENCE</scope>
    <source>
        <strain evidence="7">Ploen Becks lab</strain>
    </source>
</reference>
<feature type="domain" description="STAS" evidence="6">
    <location>
        <begin position="561"/>
        <end position="810"/>
    </location>
</feature>
<feature type="transmembrane region" description="Helical" evidence="5">
    <location>
        <begin position="211"/>
        <end position="236"/>
    </location>
</feature>
<keyword evidence="2 5" id="KW-0812">Transmembrane</keyword>
<evidence type="ECO:0000313" key="8">
    <source>
        <dbReference type="Proteomes" id="UP000663879"/>
    </source>
</evidence>
<evidence type="ECO:0000256" key="4">
    <source>
        <dbReference type="ARBA" id="ARBA00023136"/>
    </source>
</evidence>
<sequence>MKKFFRSSTKKKKQDDGSKYQDDESLEIDINISRPVYNKAKFTHKFPQNSFIGFSILLFLRENFLKSCRPGPHCVRKQIFNRVPALKWIKNYDFKQMFLADLLAGLTVGIMHIPQGMGYALLANVPPIYGLYTSFFPVLIYWIFGTSNQISIGTFAVVSLMVGSVLNDLEGKYVPPEDFNRTLYETNILNNISQKIDTSNFLSDNREKARIMIVMANAFWVGIFQVIMFVFQLGFLTSYLSEPMINGFLLGSAIHVFTSQMKSIFGIHLVSYSGIFKIPNTYINLFSRLSEIQPATIIISIICITILLVVKIQVNERFAHKMSVPFPTELFIVVFGTLISYLSKFHDKYHVKIIGPIKAGIPGPEIPPLFLIKDMILHSFLIAIVSFAINFSLCDVFSKAHRYKINPTQELFAYGASNIFSSFFPCFASGGSLARSCVQNNAGGKTQLVSIFSCIIVAMVLAFIAPLFKELPQACLASIIVVALKSLLMKIVDLKFYWKVNKIEFVQFLITFLSVTFLDVDFGLGIGVAFYIVVYLAQSSKPYSTLLGNIRGTELYKDVKLYKDAHEIDDIKIVRFQSDLHATNSARFKKSIYEMTHTKPQDLIVVKNKILNERRKRMEANKPSKLTKILPFFITKYVENGMKNKIKEKNVEVYVINNQSSCTKESNIKKEENTNTEVDENYMTEYEIYEHQADRQNADTESQIGNEIGYKKEEDLDDDENFDEFSEIPKANFKFLIIDCSPINFIDSVGVKTIKQLITDFSEIGVKVYLADCNDAFTDRFIKMDLENSNSKYYDETIIHLSVHDAVTHALNIIKRKMKFNSFQ</sequence>
<dbReference type="GO" id="GO:0008271">
    <property type="term" value="F:secondary active sulfate transmembrane transporter activity"/>
    <property type="evidence" value="ECO:0007669"/>
    <property type="project" value="InterPro"/>
</dbReference>
<comment type="subcellular location">
    <subcellularLocation>
        <location evidence="1">Membrane</location>
        <topology evidence="1">Multi-pass membrane protein</topology>
    </subcellularLocation>
</comment>
<dbReference type="Pfam" id="PF01740">
    <property type="entry name" value="STAS"/>
    <property type="match status" value="1"/>
</dbReference>
<dbReference type="Pfam" id="PF00916">
    <property type="entry name" value="Sulfate_transp"/>
    <property type="match status" value="1"/>
</dbReference>
<organism evidence="7 8">
    <name type="scientific">Brachionus calyciflorus</name>
    <dbReference type="NCBI Taxonomy" id="104777"/>
    <lineage>
        <taxon>Eukaryota</taxon>
        <taxon>Metazoa</taxon>
        <taxon>Spiralia</taxon>
        <taxon>Gnathifera</taxon>
        <taxon>Rotifera</taxon>
        <taxon>Eurotatoria</taxon>
        <taxon>Monogononta</taxon>
        <taxon>Pseudotrocha</taxon>
        <taxon>Ploima</taxon>
        <taxon>Brachionidae</taxon>
        <taxon>Brachionus</taxon>
    </lineage>
</organism>
<keyword evidence="3 5" id="KW-1133">Transmembrane helix</keyword>
<feature type="transmembrane region" description="Helical" evidence="5">
    <location>
        <begin position="508"/>
        <end position="537"/>
    </location>
</feature>